<dbReference type="HAMAP" id="MF_02019">
    <property type="entry name" value="MurF"/>
    <property type="match status" value="1"/>
</dbReference>
<dbReference type="OrthoDB" id="9801978at2"/>
<keyword evidence="8 10" id="KW-0131">Cell cycle</keyword>
<dbReference type="GO" id="GO:0047480">
    <property type="term" value="F:UDP-N-acetylmuramoyl-tripeptide-D-alanyl-D-alanine ligase activity"/>
    <property type="evidence" value="ECO:0007669"/>
    <property type="project" value="UniProtKB-UniRule"/>
</dbReference>
<comment type="similarity">
    <text evidence="10">Belongs to the MurCDEF family. MurF subfamily.</text>
</comment>
<keyword evidence="6 10" id="KW-0133">Cell shape</keyword>
<feature type="domain" description="Mur ligase N-terminal catalytic" evidence="12">
    <location>
        <begin position="22"/>
        <end position="93"/>
    </location>
</feature>
<keyword evidence="2 10" id="KW-0436">Ligase</keyword>
<dbReference type="GO" id="GO:0009252">
    <property type="term" value="P:peptidoglycan biosynthetic process"/>
    <property type="evidence" value="ECO:0007669"/>
    <property type="project" value="UniProtKB-UniRule"/>
</dbReference>
<keyword evidence="5 10" id="KW-0067">ATP-binding</keyword>
<dbReference type="GO" id="GO:0071555">
    <property type="term" value="P:cell wall organization"/>
    <property type="evidence" value="ECO:0007669"/>
    <property type="project" value="UniProtKB-KW"/>
</dbReference>
<organism evidence="15 16">
    <name type="scientific">Enterococcus gallinarum</name>
    <dbReference type="NCBI Taxonomy" id="1353"/>
    <lineage>
        <taxon>Bacteria</taxon>
        <taxon>Bacillati</taxon>
        <taxon>Bacillota</taxon>
        <taxon>Bacilli</taxon>
        <taxon>Lactobacillales</taxon>
        <taxon>Enterococcaceae</taxon>
        <taxon>Enterococcus</taxon>
    </lineage>
</organism>
<dbReference type="Gene3D" id="3.40.1390.10">
    <property type="entry name" value="MurE/MurF, N-terminal domain"/>
    <property type="match status" value="1"/>
</dbReference>
<comment type="catalytic activity">
    <reaction evidence="11">
        <text>D-alanyl-D-alanine + UDP-N-acetyl-alpha-D-muramoyl-L-alanyl-gamma-D-glutamyl-meso-2,6-diaminopimelate + ATP = UDP-N-acetyl-alpha-D-muramoyl-L-alanyl-gamma-D-glutamyl-meso-2,6-diaminopimeloyl-D-alanyl-D-alanine + ADP + phosphate + H(+)</text>
        <dbReference type="Rhea" id="RHEA:28374"/>
        <dbReference type="ChEBI" id="CHEBI:15378"/>
        <dbReference type="ChEBI" id="CHEBI:30616"/>
        <dbReference type="ChEBI" id="CHEBI:43474"/>
        <dbReference type="ChEBI" id="CHEBI:57822"/>
        <dbReference type="ChEBI" id="CHEBI:61386"/>
        <dbReference type="ChEBI" id="CHEBI:83905"/>
        <dbReference type="ChEBI" id="CHEBI:456216"/>
        <dbReference type="EC" id="6.3.2.10"/>
    </reaction>
</comment>
<proteinExistence type="inferred from homology"/>
<dbReference type="UniPathway" id="UPA00219"/>
<evidence type="ECO:0000256" key="5">
    <source>
        <dbReference type="ARBA" id="ARBA00022840"/>
    </source>
</evidence>
<dbReference type="GO" id="GO:0005737">
    <property type="term" value="C:cytoplasm"/>
    <property type="evidence" value="ECO:0007669"/>
    <property type="project" value="UniProtKB-SubCell"/>
</dbReference>
<feature type="binding site" evidence="10">
    <location>
        <begin position="107"/>
        <end position="113"/>
    </location>
    <ligand>
        <name>ATP</name>
        <dbReference type="ChEBI" id="CHEBI:30616"/>
    </ligand>
</feature>
<evidence type="ECO:0000259" key="13">
    <source>
        <dbReference type="Pfam" id="PF02875"/>
    </source>
</evidence>
<dbReference type="InterPro" id="IPR035911">
    <property type="entry name" value="MurE/MurF_N"/>
</dbReference>
<dbReference type="PANTHER" id="PTHR43024:SF1">
    <property type="entry name" value="UDP-N-ACETYLMURAMOYL-TRIPEPTIDE--D-ALANYL-D-ALANINE LIGASE"/>
    <property type="match status" value="1"/>
</dbReference>
<dbReference type="Pfam" id="PF02875">
    <property type="entry name" value="Mur_ligase_C"/>
    <property type="match status" value="1"/>
</dbReference>
<protein>
    <recommendedName>
        <fullName evidence="10 11">UDP-N-acetylmuramoyl-tripeptide--D-alanyl-D-alanine ligase</fullName>
        <ecNumber evidence="10 11">6.3.2.10</ecNumber>
    </recommendedName>
    <alternativeName>
        <fullName evidence="10">D-alanyl-D-alanine-adding enzyme</fullName>
    </alternativeName>
</protein>
<evidence type="ECO:0000313" key="16">
    <source>
        <dbReference type="Proteomes" id="UP000254807"/>
    </source>
</evidence>
<evidence type="ECO:0000256" key="11">
    <source>
        <dbReference type="RuleBase" id="RU004136"/>
    </source>
</evidence>
<dbReference type="Gene3D" id="3.40.1190.10">
    <property type="entry name" value="Mur-like, catalytic domain"/>
    <property type="match status" value="1"/>
</dbReference>
<dbReference type="SUPFAM" id="SSF53623">
    <property type="entry name" value="MurD-like peptide ligases, catalytic domain"/>
    <property type="match status" value="1"/>
</dbReference>
<feature type="domain" description="Mur ligase C-terminal" evidence="13">
    <location>
        <begin position="309"/>
        <end position="434"/>
    </location>
</feature>
<dbReference type="SUPFAM" id="SSF53244">
    <property type="entry name" value="MurD-like peptide ligases, peptide-binding domain"/>
    <property type="match status" value="1"/>
</dbReference>
<dbReference type="GO" id="GO:0051301">
    <property type="term" value="P:cell division"/>
    <property type="evidence" value="ECO:0007669"/>
    <property type="project" value="UniProtKB-KW"/>
</dbReference>
<dbReference type="InterPro" id="IPR005863">
    <property type="entry name" value="UDP-N-AcMur_synth"/>
</dbReference>
<dbReference type="GO" id="GO:0008360">
    <property type="term" value="P:regulation of cell shape"/>
    <property type="evidence" value="ECO:0007669"/>
    <property type="project" value="UniProtKB-KW"/>
</dbReference>
<keyword evidence="7 10" id="KW-0573">Peptidoglycan synthesis</keyword>
<dbReference type="InterPro" id="IPR004101">
    <property type="entry name" value="Mur_ligase_C"/>
</dbReference>
<comment type="subcellular location">
    <subcellularLocation>
        <location evidence="10 11">Cytoplasm</location>
    </subcellularLocation>
</comment>
<keyword evidence="3 10" id="KW-0132">Cell division</keyword>
<dbReference type="SUPFAM" id="SSF63418">
    <property type="entry name" value="MurE/MurF N-terminal domain"/>
    <property type="match status" value="1"/>
</dbReference>
<evidence type="ECO:0000256" key="1">
    <source>
        <dbReference type="ARBA" id="ARBA00022490"/>
    </source>
</evidence>
<evidence type="ECO:0000256" key="6">
    <source>
        <dbReference type="ARBA" id="ARBA00022960"/>
    </source>
</evidence>
<dbReference type="InterPro" id="IPR051046">
    <property type="entry name" value="MurCDEF_CellWall_CoF430Synth"/>
</dbReference>
<evidence type="ECO:0000256" key="4">
    <source>
        <dbReference type="ARBA" id="ARBA00022741"/>
    </source>
</evidence>
<dbReference type="Proteomes" id="UP000254807">
    <property type="component" value="Unassembled WGS sequence"/>
</dbReference>
<dbReference type="EC" id="6.3.2.10" evidence="10 11"/>
<evidence type="ECO:0000256" key="10">
    <source>
        <dbReference type="HAMAP-Rule" id="MF_02019"/>
    </source>
</evidence>
<dbReference type="RefSeq" id="WP_060813109.1">
    <property type="nucleotide sequence ID" value="NZ_JBHULA010000042.1"/>
</dbReference>
<keyword evidence="9 10" id="KW-0961">Cell wall biogenesis/degradation</keyword>
<evidence type="ECO:0000256" key="8">
    <source>
        <dbReference type="ARBA" id="ARBA00023306"/>
    </source>
</evidence>
<feature type="domain" description="Mur ligase central" evidence="14">
    <location>
        <begin position="105"/>
        <end position="285"/>
    </location>
</feature>
<evidence type="ECO:0000259" key="12">
    <source>
        <dbReference type="Pfam" id="PF01225"/>
    </source>
</evidence>
<dbReference type="InterPro" id="IPR013221">
    <property type="entry name" value="Mur_ligase_cen"/>
</dbReference>
<evidence type="ECO:0000256" key="9">
    <source>
        <dbReference type="ARBA" id="ARBA00023316"/>
    </source>
</evidence>
<dbReference type="Pfam" id="PF01225">
    <property type="entry name" value="Mur_ligase"/>
    <property type="match status" value="1"/>
</dbReference>
<dbReference type="NCBIfam" id="TIGR01143">
    <property type="entry name" value="murF"/>
    <property type="match status" value="1"/>
</dbReference>
<sequence length="449" mass="48636">MNLSIKEVAALFGVECADQTMISSVEFDSRLVTTDSLFVPLAGTRDGHEFAQQAQEKGAIAAFWSHPTIQPPEGLLIIEVSDTLAAFQKLAKFYKEKLAPKVIAITGSNGKTTTKDMVDAVVAQQFKTYKTQGNHNNEIGLPLTILHAPADTEVLVLEMGMDHAGEIEVLSHLAQPDVAAITLIGEAHIENLGSREGIAKAKMEITAGLDPAGFFMIPADEPLLIPYLAELTQQVETFGLGEGDLKGTIQEETQEQTAFTVADQVYTIPVIGGYNVKNALIAIGIGRYLGIEEEKIKAGLADFQLTKNRTQWLKAANGAAILSDVYNANPTAMGLVLDSFRKLPLTGRRIAVLADMLELGPDSAKMHAGMADHLDERFDLIFLYGSEMQALKRVLDQSSLADRVHFFSKEEKAALITQLQKELQPTDSIVLKGSNGMGLVEVIDSLTAM</sequence>
<evidence type="ECO:0000259" key="14">
    <source>
        <dbReference type="Pfam" id="PF08245"/>
    </source>
</evidence>
<evidence type="ECO:0000256" key="2">
    <source>
        <dbReference type="ARBA" id="ARBA00022598"/>
    </source>
</evidence>
<dbReference type="InterPro" id="IPR000713">
    <property type="entry name" value="Mur_ligase_N"/>
</dbReference>
<accession>A0A376H1C3</accession>
<dbReference type="EMBL" id="UFYW01000001">
    <property type="protein sequence ID" value="STD84076.1"/>
    <property type="molecule type" value="Genomic_DNA"/>
</dbReference>
<dbReference type="AlphaFoldDB" id="A0A376H1C3"/>
<evidence type="ECO:0000256" key="7">
    <source>
        <dbReference type="ARBA" id="ARBA00022984"/>
    </source>
</evidence>
<evidence type="ECO:0000313" key="15">
    <source>
        <dbReference type="EMBL" id="STD84076.1"/>
    </source>
</evidence>
<keyword evidence="4 10" id="KW-0547">Nucleotide-binding</keyword>
<gene>
    <name evidence="10 15" type="primary">murF</name>
    <name evidence="15" type="ORF">NCTC12360_02599</name>
</gene>
<dbReference type="Gene3D" id="3.90.190.20">
    <property type="entry name" value="Mur ligase, C-terminal domain"/>
    <property type="match status" value="1"/>
</dbReference>
<dbReference type="GO" id="GO:0005524">
    <property type="term" value="F:ATP binding"/>
    <property type="evidence" value="ECO:0007669"/>
    <property type="project" value="UniProtKB-UniRule"/>
</dbReference>
<keyword evidence="1 10" id="KW-0963">Cytoplasm</keyword>
<reference evidence="15 16" key="1">
    <citation type="submission" date="2018-06" db="EMBL/GenBank/DDBJ databases">
        <authorList>
            <consortium name="Pathogen Informatics"/>
            <person name="Doyle S."/>
        </authorList>
    </citation>
    <scope>NUCLEOTIDE SEQUENCE [LARGE SCALE GENOMIC DNA]</scope>
    <source>
        <strain evidence="15 16">NCTC12360</strain>
    </source>
</reference>
<dbReference type="Pfam" id="PF08245">
    <property type="entry name" value="Mur_ligase_M"/>
    <property type="match status" value="1"/>
</dbReference>
<dbReference type="GO" id="GO:0008766">
    <property type="term" value="F:UDP-N-acetylmuramoylalanyl-D-glutamyl-2,6-diaminopimelate-D-alanyl-D-alanine ligase activity"/>
    <property type="evidence" value="ECO:0007669"/>
    <property type="project" value="RHEA"/>
</dbReference>
<comment type="function">
    <text evidence="10 11">Involved in cell wall formation. Catalyzes the final step in the synthesis of UDP-N-acetylmuramoyl-pentapeptide, the precursor of murein.</text>
</comment>
<dbReference type="InterPro" id="IPR036615">
    <property type="entry name" value="Mur_ligase_C_dom_sf"/>
</dbReference>
<dbReference type="PANTHER" id="PTHR43024">
    <property type="entry name" value="UDP-N-ACETYLMURAMOYL-TRIPEPTIDE--D-ALANYL-D-ALANINE LIGASE"/>
    <property type="match status" value="1"/>
</dbReference>
<evidence type="ECO:0000256" key="3">
    <source>
        <dbReference type="ARBA" id="ARBA00022618"/>
    </source>
</evidence>
<comment type="pathway">
    <text evidence="10 11">Cell wall biogenesis; peptidoglycan biosynthesis.</text>
</comment>
<name>A0A376H1C3_ENTGA</name>
<dbReference type="InterPro" id="IPR036565">
    <property type="entry name" value="Mur-like_cat_sf"/>
</dbReference>
<keyword evidence="16" id="KW-1185">Reference proteome</keyword>
<comment type="catalytic activity">
    <reaction evidence="10">
        <text>UDP-N-acetyl-alpha-D-muramoyl-L-alanyl-gamma-D-glutamyl-L-lysine + D-alanyl-D-alanine + ATP = UDP-N-acetyl-alpha-D-muramoyl-L-alanyl-gamma-D-glutamyl-L-lysyl-D-alanyl-D-alanine + ADP + phosphate + H(+)</text>
        <dbReference type="Rhea" id="RHEA:16085"/>
        <dbReference type="ChEBI" id="CHEBI:15378"/>
        <dbReference type="ChEBI" id="CHEBI:30616"/>
        <dbReference type="ChEBI" id="CHEBI:43474"/>
        <dbReference type="ChEBI" id="CHEBI:57822"/>
        <dbReference type="ChEBI" id="CHEBI:70758"/>
        <dbReference type="ChEBI" id="CHEBI:83903"/>
        <dbReference type="ChEBI" id="CHEBI:456216"/>
        <dbReference type="EC" id="6.3.2.10"/>
    </reaction>
</comment>